<protein>
    <submittedName>
        <fullName evidence="4">FeS assembly protein SufD</fullName>
    </submittedName>
</protein>
<name>A0A367CK02_9ENTE</name>
<dbReference type="NCBIfam" id="TIGR01981">
    <property type="entry name" value="sufD"/>
    <property type="match status" value="1"/>
</dbReference>
<dbReference type="Pfam" id="PF19295">
    <property type="entry name" value="SufBD_N"/>
    <property type="match status" value="1"/>
</dbReference>
<comment type="similarity">
    <text evidence="1">Belongs to the iron-sulfur cluster assembly SufBD family.</text>
</comment>
<dbReference type="GO" id="GO:0016226">
    <property type="term" value="P:iron-sulfur cluster assembly"/>
    <property type="evidence" value="ECO:0007669"/>
    <property type="project" value="InterPro"/>
</dbReference>
<feature type="domain" description="SUF system FeS cluster assembly SufBD N-terminal" evidence="3">
    <location>
        <begin position="76"/>
        <end position="162"/>
    </location>
</feature>
<dbReference type="PANTHER" id="PTHR30508:SF1">
    <property type="entry name" value="UPF0051 PROTEIN ABCI8, CHLOROPLASTIC-RELATED"/>
    <property type="match status" value="1"/>
</dbReference>
<sequence length="429" mass="47906">MKEKKWLEQLDAVTNFSLSKGEPEWMTKFRQEALAKADELPLPHIDRVKFHRWPLFDIEDMTDQYSEAGNVAAFDEMKDNPVLVQQGTWTTFEQLSTELAEKGVIFTDLFTALQEHPELVKEYYMQKAVKMDEDQLTALHAAFMNTGLFLYVPKNVVIDEPIEALFFQAGDIAQHYFKHVLIVADEHSEFSYLERFQTTGEELKKVSGNIVVEVIAKAGAKVKYSAVDQLGESITSYMNRRGYIMRDATVDWAIGVMNDGNVIADFDSDLVGEGAHSEVKIVAISSGKQTQGIDTRVTNKAPHTIGHILQHGVIRERGALTFNGIGHILKGAKGADAQQESRVLMLSDKARGDANPILLIDENEVTAGHAASVGRVDPEEMYYLMSRGLHKEEAERLVIRGFLGSVLTAIPVEAVRKELVEVIEGKLKA</sequence>
<accession>A0A367CK02</accession>
<dbReference type="Proteomes" id="UP000252797">
    <property type="component" value="Unassembled WGS sequence"/>
</dbReference>
<dbReference type="PANTHER" id="PTHR30508">
    <property type="entry name" value="FES CLUSTER ASSEMBLY PROTEIN SUF"/>
    <property type="match status" value="1"/>
</dbReference>
<dbReference type="InterPro" id="IPR037284">
    <property type="entry name" value="SUF_FeS_clus_asmbl_SufBD_sf"/>
</dbReference>
<feature type="domain" description="SUF system FeS cluster assembly SufBD core" evidence="2">
    <location>
        <begin position="174"/>
        <end position="402"/>
    </location>
</feature>
<dbReference type="STRING" id="53345.LIU_04270"/>
<dbReference type="AlphaFoldDB" id="A0A367CK02"/>
<dbReference type="EMBL" id="LEPB01000001">
    <property type="protein sequence ID" value="RCA12390.1"/>
    <property type="molecule type" value="Genomic_DNA"/>
</dbReference>
<dbReference type="InterPro" id="IPR055346">
    <property type="entry name" value="Fe-S_cluster_assembly_SufBD"/>
</dbReference>
<dbReference type="Pfam" id="PF01458">
    <property type="entry name" value="SUFBD_core"/>
    <property type="match status" value="1"/>
</dbReference>
<dbReference type="RefSeq" id="WP_113845313.1">
    <property type="nucleotide sequence ID" value="NZ_LEPB01000001.1"/>
</dbReference>
<dbReference type="InterPro" id="IPR045595">
    <property type="entry name" value="SufBD_N"/>
</dbReference>
<dbReference type="SUPFAM" id="SSF101960">
    <property type="entry name" value="Stabilizer of iron transporter SufD"/>
    <property type="match status" value="1"/>
</dbReference>
<dbReference type="InterPro" id="IPR011542">
    <property type="entry name" value="SUF_FeS_clus_asmbl_SufD"/>
</dbReference>
<organism evidence="4 5">
    <name type="scientific">Enterococcus durans</name>
    <dbReference type="NCBI Taxonomy" id="53345"/>
    <lineage>
        <taxon>Bacteria</taxon>
        <taxon>Bacillati</taxon>
        <taxon>Bacillota</taxon>
        <taxon>Bacilli</taxon>
        <taxon>Lactobacillales</taxon>
        <taxon>Enterococcaceae</taxon>
        <taxon>Enterococcus</taxon>
    </lineage>
</organism>
<comment type="caution">
    <text evidence="4">The sequence shown here is derived from an EMBL/GenBank/DDBJ whole genome shotgun (WGS) entry which is preliminary data.</text>
</comment>
<evidence type="ECO:0000259" key="3">
    <source>
        <dbReference type="Pfam" id="PF19295"/>
    </source>
</evidence>
<dbReference type="InterPro" id="IPR000825">
    <property type="entry name" value="SUF_FeS_clus_asmbl_SufBD_core"/>
</dbReference>
<evidence type="ECO:0000256" key="1">
    <source>
        <dbReference type="ARBA" id="ARBA00043967"/>
    </source>
</evidence>
<proteinExistence type="inferred from homology"/>
<gene>
    <name evidence="4" type="ORF">EA71_00598</name>
</gene>
<evidence type="ECO:0000259" key="2">
    <source>
        <dbReference type="Pfam" id="PF01458"/>
    </source>
</evidence>
<evidence type="ECO:0000313" key="4">
    <source>
        <dbReference type="EMBL" id="RCA12390.1"/>
    </source>
</evidence>
<evidence type="ECO:0000313" key="5">
    <source>
        <dbReference type="Proteomes" id="UP000252797"/>
    </source>
</evidence>
<reference evidence="4 5" key="1">
    <citation type="submission" date="2015-06" db="EMBL/GenBank/DDBJ databases">
        <title>The Genome Sequence of Enterococcus durans 4EA1.</title>
        <authorList>
            <consortium name="The Broad Institute Genomics Platform"/>
            <consortium name="The Broad Institute Genome Sequencing Center for Infectious Disease"/>
            <person name="Earl A.M."/>
            <person name="Van Tyne D."/>
            <person name="Lebreton F."/>
            <person name="Saavedra J.T."/>
            <person name="Gilmore M.S."/>
            <person name="Manson Mcguire A."/>
            <person name="Clock S."/>
            <person name="Crupain M."/>
            <person name="Rangan U."/>
            <person name="Young S."/>
            <person name="Abouelleil A."/>
            <person name="Cao P."/>
            <person name="Chapman S.B."/>
            <person name="Griggs A."/>
            <person name="Priest M."/>
            <person name="Shea T."/>
            <person name="Wortman J."/>
            <person name="Nusbaum C."/>
            <person name="Birren B."/>
        </authorList>
    </citation>
    <scope>NUCLEOTIDE SEQUENCE [LARGE SCALE GENOMIC DNA]</scope>
    <source>
        <strain evidence="4 5">4EA1</strain>
    </source>
</reference>